<dbReference type="OrthoDB" id="542013at2759"/>
<dbReference type="GO" id="GO:0016491">
    <property type="term" value="F:oxidoreductase activity"/>
    <property type="evidence" value="ECO:0007669"/>
    <property type="project" value="UniProtKB-KW"/>
</dbReference>
<dbReference type="Proteomes" id="UP000800038">
    <property type="component" value="Unassembled WGS sequence"/>
</dbReference>
<dbReference type="InterPro" id="IPR002347">
    <property type="entry name" value="SDR_fam"/>
</dbReference>
<dbReference type="Gene3D" id="3.40.50.720">
    <property type="entry name" value="NAD(P)-binding Rossmann-like Domain"/>
    <property type="match status" value="1"/>
</dbReference>
<evidence type="ECO:0000313" key="3">
    <source>
        <dbReference type="Proteomes" id="UP000800038"/>
    </source>
</evidence>
<protein>
    <submittedName>
        <fullName evidence="2">NAD(P)-binding protein</fullName>
    </submittedName>
</protein>
<dbReference type="PRINTS" id="PR00081">
    <property type="entry name" value="GDHRDH"/>
</dbReference>
<gene>
    <name evidence="2" type="ORF">EJ02DRAFT_439429</name>
</gene>
<dbReference type="PANTHER" id="PTHR43157:SF22">
    <property type="entry name" value="SHORT-CHAIN DEHYDROGENASE_REDUCTASE PHMF"/>
    <property type="match status" value="1"/>
</dbReference>
<dbReference type="InterPro" id="IPR036291">
    <property type="entry name" value="NAD(P)-bd_dom_sf"/>
</dbReference>
<dbReference type="Pfam" id="PF00106">
    <property type="entry name" value="adh_short"/>
    <property type="match status" value="1"/>
</dbReference>
<dbReference type="SUPFAM" id="SSF51735">
    <property type="entry name" value="NAD(P)-binding Rossmann-fold domains"/>
    <property type="match status" value="1"/>
</dbReference>
<sequence>MATEAEVQSLIGSGPPASVKGQMAAMKWSKQNPPRDPKSSFAGKTVIITGSNTGIGLPAATKFAANGASKVILAVRTLSKGEEAKRTIIAETGCEAESIDVLKLDLGDWASVKAFAAEATSRYDEIHIAVLNAGVATPKYVNNEKTGYDAALQVNILSTAYLAMLLLPKLKSNASKGTPGQLTFTGSFASKYVTPADVEVKNSQTLIDKLNDPAAFNAGKTYGLIKLVTQYIRQGLVDDFSKDAQGNTDVFINVACPGYCTTDLGRDFPWYLAIPTKLMQMFVGRTAEQGGRELVSATLLGKTGHNKFWSNDTLDDPGEMVTSDQGKKLQAQTWNEIRRICEKQGL</sequence>
<proteinExistence type="predicted"/>
<keyword evidence="1" id="KW-0560">Oxidoreductase</keyword>
<dbReference type="PANTHER" id="PTHR43157">
    <property type="entry name" value="PHOSPHATIDYLINOSITOL-GLYCAN BIOSYNTHESIS CLASS F PROTEIN-RELATED"/>
    <property type="match status" value="1"/>
</dbReference>
<keyword evidence="3" id="KW-1185">Reference proteome</keyword>
<evidence type="ECO:0000313" key="2">
    <source>
        <dbReference type="EMBL" id="KAF1935138.1"/>
    </source>
</evidence>
<reference evidence="2" key="1">
    <citation type="journal article" date="2020" name="Stud. Mycol.">
        <title>101 Dothideomycetes genomes: a test case for predicting lifestyles and emergence of pathogens.</title>
        <authorList>
            <person name="Haridas S."/>
            <person name="Albert R."/>
            <person name="Binder M."/>
            <person name="Bloem J."/>
            <person name="Labutti K."/>
            <person name="Salamov A."/>
            <person name="Andreopoulos B."/>
            <person name="Baker S."/>
            <person name="Barry K."/>
            <person name="Bills G."/>
            <person name="Bluhm B."/>
            <person name="Cannon C."/>
            <person name="Castanera R."/>
            <person name="Culley D."/>
            <person name="Daum C."/>
            <person name="Ezra D."/>
            <person name="Gonzalez J."/>
            <person name="Henrissat B."/>
            <person name="Kuo A."/>
            <person name="Liang C."/>
            <person name="Lipzen A."/>
            <person name="Lutzoni F."/>
            <person name="Magnuson J."/>
            <person name="Mondo S."/>
            <person name="Nolan M."/>
            <person name="Ohm R."/>
            <person name="Pangilinan J."/>
            <person name="Park H.-J."/>
            <person name="Ramirez L."/>
            <person name="Alfaro M."/>
            <person name="Sun H."/>
            <person name="Tritt A."/>
            <person name="Yoshinaga Y."/>
            <person name="Zwiers L.-H."/>
            <person name="Turgeon B."/>
            <person name="Goodwin S."/>
            <person name="Spatafora J."/>
            <person name="Crous P."/>
            <person name="Grigoriev I."/>
        </authorList>
    </citation>
    <scope>NUCLEOTIDE SEQUENCE</scope>
    <source>
        <strain evidence="2">CBS 161.51</strain>
    </source>
</reference>
<dbReference type="EMBL" id="ML976308">
    <property type="protein sequence ID" value="KAF1935138.1"/>
    <property type="molecule type" value="Genomic_DNA"/>
</dbReference>
<accession>A0A6A5S6X8</accession>
<organism evidence="2 3">
    <name type="scientific">Clathrospora elynae</name>
    <dbReference type="NCBI Taxonomy" id="706981"/>
    <lineage>
        <taxon>Eukaryota</taxon>
        <taxon>Fungi</taxon>
        <taxon>Dikarya</taxon>
        <taxon>Ascomycota</taxon>
        <taxon>Pezizomycotina</taxon>
        <taxon>Dothideomycetes</taxon>
        <taxon>Pleosporomycetidae</taxon>
        <taxon>Pleosporales</taxon>
        <taxon>Diademaceae</taxon>
        <taxon>Clathrospora</taxon>
    </lineage>
</organism>
<name>A0A6A5S6X8_9PLEO</name>
<evidence type="ECO:0000256" key="1">
    <source>
        <dbReference type="ARBA" id="ARBA00023002"/>
    </source>
</evidence>
<dbReference type="AlphaFoldDB" id="A0A6A5S6X8"/>